<dbReference type="Gramene" id="ONK56653">
    <property type="protein sequence ID" value="ONK56653"/>
    <property type="gene ID" value="A4U43_C10F11260"/>
</dbReference>
<dbReference type="AlphaFoldDB" id="A0A5P1E3U8"/>
<proteinExistence type="predicted"/>
<accession>A0A5P1E3U8</accession>
<feature type="compositionally biased region" description="Low complexity" evidence="1">
    <location>
        <begin position="32"/>
        <end position="46"/>
    </location>
</feature>
<gene>
    <name evidence="2" type="ORF">A4U43_C10F11260</name>
</gene>
<feature type="region of interest" description="Disordered" evidence="1">
    <location>
        <begin position="23"/>
        <end position="46"/>
    </location>
</feature>
<organism evidence="2 3">
    <name type="scientific">Asparagus officinalis</name>
    <name type="common">Garden asparagus</name>
    <dbReference type="NCBI Taxonomy" id="4686"/>
    <lineage>
        <taxon>Eukaryota</taxon>
        <taxon>Viridiplantae</taxon>
        <taxon>Streptophyta</taxon>
        <taxon>Embryophyta</taxon>
        <taxon>Tracheophyta</taxon>
        <taxon>Spermatophyta</taxon>
        <taxon>Magnoliopsida</taxon>
        <taxon>Liliopsida</taxon>
        <taxon>Asparagales</taxon>
        <taxon>Asparagaceae</taxon>
        <taxon>Asparagoideae</taxon>
        <taxon>Asparagus</taxon>
    </lineage>
</organism>
<evidence type="ECO:0000313" key="3">
    <source>
        <dbReference type="Proteomes" id="UP000243459"/>
    </source>
</evidence>
<reference evidence="3" key="1">
    <citation type="journal article" date="2017" name="Nat. Commun.">
        <title>The asparagus genome sheds light on the origin and evolution of a young Y chromosome.</title>
        <authorList>
            <person name="Harkess A."/>
            <person name="Zhou J."/>
            <person name="Xu C."/>
            <person name="Bowers J.E."/>
            <person name="Van der Hulst R."/>
            <person name="Ayyampalayam S."/>
            <person name="Mercati F."/>
            <person name="Riccardi P."/>
            <person name="McKain M.R."/>
            <person name="Kakrana A."/>
            <person name="Tang H."/>
            <person name="Ray J."/>
            <person name="Groenendijk J."/>
            <person name="Arikit S."/>
            <person name="Mathioni S.M."/>
            <person name="Nakano M."/>
            <person name="Shan H."/>
            <person name="Telgmann-Rauber A."/>
            <person name="Kanno A."/>
            <person name="Yue Z."/>
            <person name="Chen H."/>
            <person name="Li W."/>
            <person name="Chen Y."/>
            <person name="Xu X."/>
            <person name="Zhang Y."/>
            <person name="Luo S."/>
            <person name="Chen H."/>
            <person name="Gao J."/>
            <person name="Mao Z."/>
            <person name="Pires J.C."/>
            <person name="Luo M."/>
            <person name="Kudrna D."/>
            <person name="Wing R.A."/>
            <person name="Meyers B.C."/>
            <person name="Yi K."/>
            <person name="Kong H."/>
            <person name="Lavrijsen P."/>
            <person name="Sunseri F."/>
            <person name="Falavigna A."/>
            <person name="Ye Y."/>
            <person name="Leebens-Mack J.H."/>
            <person name="Chen G."/>
        </authorList>
    </citation>
    <scope>NUCLEOTIDE SEQUENCE [LARGE SCALE GENOMIC DNA]</scope>
    <source>
        <strain evidence="3">cv. DH0086</strain>
    </source>
</reference>
<sequence length="112" mass="11918">MEGQRESTSVAMADVIHLDESILGEEAQAPQEEVGAEASAFAGEEGSSVCCGELSYGKEPTKEETAPPSGLECFSRARDVRPDGADPDFISQAFREGCFLEGRQKGQLIAGY</sequence>
<name>A0A5P1E3U8_ASPOF</name>
<evidence type="ECO:0000256" key="1">
    <source>
        <dbReference type="SAM" id="MobiDB-lite"/>
    </source>
</evidence>
<dbReference type="EMBL" id="CM007390">
    <property type="protein sequence ID" value="ONK56653.1"/>
    <property type="molecule type" value="Genomic_DNA"/>
</dbReference>
<evidence type="ECO:0000313" key="2">
    <source>
        <dbReference type="EMBL" id="ONK56653.1"/>
    </source>
</evidence>
<dbReference type="Proteomes" id="UP000243459">
    <property type="component" value="Chromosome 10"/>
</dbReference>
<protein>
    <submittedName>
        <fullName evidence="2">Uncharacterized protein</fullName>
    </submittedName>
</protein>
<keyword evidence="3" id="KW-1185">Reference proteome</keyword>